<dbReference type="InterPro" id="IPR045074">
    <property type="entry name" value="GST_C_Tau"/>
</dbReference>
<dbReference type="PANTHER" id="PTHR11260:SF713">
    <property type="entry name" value="GLUTATHIONE TRANSFERASE"/>
    <property type="match status" value="1"/>
</dbReference>
<keyword evidence="1 3" id="KW-0808">Transferase</keyword>
<dbReference type="Pfam" id="PF13410">
    <property type="entry name" value="GST_C_2"/>
    <property type="match status" value="1"/>
</dbReference>
<dbReference type="InterPro" id="IPR040079">
    <property type="entry name" value="Glutathione_S-Trfase"/>
</dbReference>
<reference evidence="6 7" key="2">
    <citation type="submission" date="2024-10" db="EMBL/GenBank/DDBJ databases">
        <authorList>
            <person name="Ryan C."/>
        </authorList>
    </citation>
    <scope>NUCLEOTIDE SEQUENCE [LARGE SCALE GENOMIC DNA]</scope>
</reference>
<dbReference type="Gene3D" id="3.40.30.10">
    <property type="entry name" value="Glutaredoxin"/>
    <property type="match status" value="1"/>
</dbReference>
<accession>A0ABC9FP11</accession>
<dbReference type="InterPro" id="IPR036282">
    <property type="entry name" value="Glutathione-S-Trfase_C_sf"/>
</dbReference>
<comment type="catalytic activity">
    <reaction evidence="2 3">
        <text>RX + glutathione = an S-substituted glutathione + a halide anion + H(+)</text>
        <dbReference type="Rhea" id="RHEA:16437"/>
        <dbReference type="ChEBI" id="CHEBI:15378"/>
        <dbReference type="ChEBI" id="CHEBI:16042"/>
        <dbReference type="ChEBI" id="CHEBI:17792"/>
        <dbReference type="ChEBI" id="CHEBI:57925"/>
        <dbReference type="ChEBI" id="CHEBI:90779"/>
        <dbReference type="EC" id="2.5.1.18"/>
    </reaction>
</comment>
<dbReference type="SFLD" id="SFLDG01152">
    <property type="entry name" value="Main.3:_Omega-_and_Tau-like"/>
    <property type="match status" value="1"/>
</dbReference>
<organism evidence="6 7">
    <name type="scientific">Urochloa decumbens</name>
    <dbReference type="NCBI Taxonomy" id="240449"/>
    <lineage>
        <taxon>Eukaryota</taxon>
        <taxon>Viridiplantae</taxon>
        <taxon>Streptophyta</taxon>
        <taxon>Embryophyta</taxon>
        <taxon>Tracheophyta</taxon>
        <taxon>Spermatophyta</taxon>
        <taxon>Magnoliopsida</taxon>
        <taxon>Liliopsida</taxon>
        <taxon>Poales</taxon>
        <taxon>Poaceae</taxon>
        <taxon>PACMAD clade</taxon>
        <taxon>Panicoideae</taxon>
        <taxon>Panicodae</taxon>
        <taxon>Paniceae</taxon>
        <taxon>Melinidinae</taxon>
        <taxon>Urochloa</taxon>
    </lineage>
</organism>
<dbReference type="CDD" id="cd03185">
    <property type="entry name" value="GST_C_Tau"/>
    <property type="match status" value="1"/>
</dbReference>
<evidence type="ECO:0000259" key="5">
    <source>
        <dbReference type="PROSITE" id="PS50405"/>
    </source>
</evidence>
<feature type="domain" description="GST N-terminal" evidence="4">
    <location>
        <begin position="8"/>
        <end position="89"/>
    </location>
</feature>
<feature type="domain" description="GST C-terminal" evidence="5">
    <location>
        <begin position="103"/>
        <end position="227"/>
    </location>
</feature>
<sequence length="231" mass="26643">MANKASHEPITCVDFWCNEFGMRARIALREKRVPFEFVEEDLRVRQRSDLVRRMNPVHRSIPILIHGGRPVCGSINIVEYVDDVWGQEEEEAGHATRLLLPADPLERARARFWADFVDQKVYDAQTRFFTSRGEKKMAAMAELLGHLRRLEAVLGDKAFFGGDEFGFLDVALVPFSAMFYGYEQHGGVDMEAECPALVRWVKRCGERESVREVLPSGLDMYQIHKDFYQIE</sequence>
<dbReference type="SFLD" id="SFLDS00019">
    <property type="entry name" value="Glutathione_Transferase_(cytos"/>
    <property type="match status" value="1"/>
</dbReference>
<dbReference type="InterPro" id="IPR004045">
    <property type="entry name" value="Glutathione_S-Trfase_N"/>
</dbReference>
<dbReference type="SUPFAM" id="SSF52833">
    <property type="entry name" value="Thioredoxin-like"/>
    <property type="match status" value="1"/>
</dbReference>
<dbReference type="PROSITE" id="PS50404">
    <property type="entry name" value="GST_NTER"/>
    <property type="match status" value="1"/>
</dbReference>
<dbReference type="GO" id="GO:0004364">
    <property type="term" value="F:glutathione transferase activity"/>
    <property type="evidence" value="ECO:0007669"/>
    <property type="project" value="UniProtKB-UniRule"/>
</dbReference>
<dbReference type="PANTHER" id="PTHR11260">
    <property type="entry name" value="GLUTATHIONE S-TRANSFERASE, GST, SUPERFAMILY, GST DOMAIN CONTAINING"/>
    <property type="match status" value="1"/>
</dbReference>
<evidence type="ECO:0000259" key="4">
    <source>
        <dbReference type="PROSITE" id="PS50404"/>
    </source>
</evidence>
<dbReference type="InterPro" id="IPR036249">
    <property type="entry name" value="Thioredoxin-like_sf"/>
</dbReference>
<gene>
    <name evidence="6" type="ORF">URODEC1_LOCUS107078</name>
</gene>
<dbReference type="EC" id="2.5.1.18" evidence="3"/>
<dbReference type="CDD" id="cd03058">
    <property type="entry name" value="GST_N_Tau"/>
    <property type="match status" value="1"/>
</dbReference>
<dbReference type="AlphaFoldDB" id="A0ABC9FP11"/>
<evidence type="ECO:0000256" key="1">
    <source>
        <dbReference type="ARBA" id="ARBA00022679"/>
    </source>
</evidence>
<dbReference type="Pfam" id="PF02798">
    <property type="entry name" value="GST_N"/>
    <property type="match status" value="1"/>
</dbReference>
<dbReference type="InterPro" id="IPR045073">
    <property type="entry name" value="Omega/Tau-like"/>
</dbReference>
<dbReference type="SUPFAM" id="SSF47616">
    <property type="entry name" value="GST C-terminal domain-like"/>
    <property type="match status" value="1"/>
</dbReference>
<evidence type="ECO:0000313" key="6">
    <source>
        <dbReference type="EMBL" id="CAL5078334.1"/>
    </source>
</evidence>
<dbReference type="EMBL" id="OZ075117">
    <property type="protein sequence ID" value="CAL5078334.1"/>
    <property type="molecule type" value="Genomic_DNA"/>
</dbReference>
<dbReference type="Proteomes" id="UP001497457">
    <property type="component" value="Chromosome 7b"/>
</dbReference>
<evidence type="ECO:0000256" key="2">
    <source>
        <dbReference type="ARBA" id="ARBA00047960"/>
    </source>
</evidence>
<reference evidence="7" key="1">
    <citation type="submission" date="2024-06" db="EMBL/GenBank/DDBJ databases">
        <authorList>
            <person name="Ryan C."/>
        </authorList>
    </citation>
    <scope>NUCLEOTIDE SEQUENCE [LARGE SCALE GENOMIC DNA]</scope>
</reference>
<dbReference type="SFLD" id="SFLDG00358">
    <property type="entry name" value="Main_(cytGST)"/>
    <property type="match status" value="1"/>
</dbReference>
<comment type="subcellular location">
    <subcellularLocation>
        <location evidence="3">Cytoplasm</location>
        <location evidence="3">Cytosol</location>
    </subcellularLocation>
</comment>
<evidence type="ECO:0000313" key="7">
    <source>
        <dbReference type="Proteomes" id="UP001497457"/>
    </source>
</evidence>
<keyword evidence="7" id="KW-1185">Reference proteome</keyword>
<dbReference type="InterPro" id="IPR010987">
    <property type="entry name" value="Glutathione-S-Trfase_C-like"/>
</dbReference>
<comment type="function">
    <text evidence="3">Is involved in the conjugation of reduced glutathione to a wide number of exogenous and endogenous hydrophobic electrophiles.</text>
</comment>
<dbReference type="PROSITE" id="PS50405">
    <property type="entry name" value="GST_CTER"/>
    <property type="match status" value="1"/>
</dbReference>
<dbReference type="GO" id="GO:0005829">
    <property type="term" value="C:cytosol"/>
    <property type="evidence" value="ECO:0007669"/>
    <property type="project" value="UniProtKB-SubCell"/>
</dbReference>
<name>A0ABC9FP11_9POAL</name>
<proteinExistence type="inferred from homology"/>
<keyword evidence="3" id="KW-0963">Cytoplasm</keyword>
<dbReference type="Gene3D" id="1.20.1050.10">
    <property type="match status" value="1"/>
</dbReference>
<comment type="similarity">
    <text evidence="3">Belongs to the GST superfamily.</text>
</comment>
<protein>
    <recommendedName>
        <fullName evidence="3">Glutathione S-transferase</fullName>
        <ecNumber evidence="3">2.5.1.18</ecNumber>
    </recommendedName>
</protein>
<evidence type="ECO:0000256" key="3">
    <source>
        <dbReference type="RuleBase" id="RU369102"/>
    </source>
</evidence>